<evidence type="ECO:0000313" key="2">
    <source>
        <dbReference type="EMBL" id="GBQ77307.1"/>
    </source>
</evidence>
<evidence type="ECO:0000313" key="3">
    <source>
        <dbReference type="Proteomes" id="UP001065047"/>
    </source>
</evidence>
<evidence type="ECO:0000256" key="1">
    <source>
        <dbReference type="SAM" id="MobiDB-lite"/>
    </source>
</evidence>
<dbReference type="Proteomes" id="UP001065047">
    <property type="component" value="Unassembled WGS sequence"/>
</dbReference>
<gene>
    <name evidence="2" type="ORF">AA14337_0780</name>
</gene>
<protein>
    <submittedName>
        <fullName evidence="2">Uncharacterized protein</fullName>
    </submittedName>
</protein>
<comment type="caution">
    <text evidence="2">The sequence shown here is derived from an EMBL/GenBank/DDBJ whole genome shotgun (WGS) entry which is preliminary data.</text>
</comment>
<reference evidence="2" key="1">
    <citation type="submission" date="2013-04" db="EMBL/GenBank/DDBJ databases">
        <title>The genome sequencing project of 58 acetic acid bacteria.</title>
        <authorList>
            <person name="Okamoto-Kainuma A."/>
            <person name="Ishikawa M."/>
            <person name="Umino S."/>
            <person name="Koizumi Y."/>
            <person name="Shiwa Y."/>
            <person name="Yoshikawa H."/>
            <person name="Matsutani M."/>
            <person name="Matsushita K."/>
        </authorList>
    </citation>
    <scope>NUCLEOTIDE SEQUENCE</scope>
    <source>
        <strain evidence="2">DSM 14337</strain>
    </source>
</reference>
<proteinExistence type="predicted"/>
<organism evidence="2 3">
    <name type="scientific">Acetobacter malorum DSM 14337</name>
    <dbReference type="NCBI Taxonomy" id="1307910"/>
    <lineage>
        <taxon>Bacteria</taxon>
        <taxon>Pseudomonadati</taxon>
        <taxon>Pseudomonadota</taxon>
        <taxon>Alphaproteobacteria</taxon>
        <taxon>Acetobacterales</taxon>
        <taxon>Acetobacteraceae</taxon>
        <taxon>Acetobacter</taxon>
    </lineage>
</organism>
<dbReference type="RefSeq" id="WP_061505155.1">
    <property type="nucleotide sequence ID" value="NZ_BAPF01000006.1"/>
</dbReference>
<dbReference type="GeneID" id="29556341"/>
<name>A0ABQ0PQ25_9PROT</name>
<sequence length="136" mass="14958">MSDHKVHDPFAAGKGRLRPGSRAALPEESGHTAHDGMGMSEIERRNAQRADLASDAAGFASRQAPPMIRRRRRRIVSDEPQTTFTVRCPVSVYNRLVGYVESSASQSYWDALERLMNAANLDENGIPKKEGRGHGG</sequence>
<feature type="region of interest" description="Disordered" evidence="1">
    <location>
        <begin position="1"/>
        <end position="76"/>
    </location>
</feature>
<keyword evidence="3" id="KW-1185">Reference proteome</keyword>
<accession>A0ABQ0PQ25</accession>
<dbReference type="EMBL" id="BAPF01000006">
    <property type="protein sequence ID" value="GBQ77307.1"/>
    <property type="molecule type" value="Genomic_DNA"/>
</dbReference>